<dbReference type="GO" id="GO:0008270">
    <property type="term" value="F:zinc ion binding"/>
    <property type="evidence" value="ECO:0007669"/>
    <property type="project" value="UniProtKB-KW"/>
</dbReference>
<evidence type="ECO:0000256" key="1">
    <source>
        <dbReference type="ARBA" id="ARBA00004123"/>
    </source>
</evidence>
<keyword evidence="2" id="KW-0479">Metal-binding</keyword>
<comment type="subcellular location">
    <subcellularLocation>
        <location evidence="1">Nucleus</location>
    </subcellularLocation>
</comment>
<feature type="domain" description="C2H2-type" evidence="9">
    <location>
        <begin position="685"/>
        <end position="712"/>
    </location>
</feature>
<feature type="domain" description="C2H2-type" evidence="9">
    <location>
        <begin position="583"/>
        <end position="610"/>
    </location>
</feature>
<dbReference type="SMART" id="SM00355">
    <property type="entry name" value="ZnF_C2H2"/>
    <property type="match status" value="14"/>
</dbReference>
<dbReference type="FunFam" id="3.30.160.60:FF:002239">
    <property type="entry name" value="Zinc finger protein 226"/>
    <property type="match status" value="1"/>
</dbReference>
<dbReference type="GO" id="GO:0005634">
    <property type="term" value="C:nucleus"/>
    <property type="evidence" value="ECO:0007669"/>
    <property type="project" value="UniProtKB-SubCell"/>
</dbReference>
<evidence type="ECO:0000256" key="5">
    <source>
        <dbReference type="ARBA" id="ARBA00022833"/>
    </source>
</evidence>
<dbReference type="PROSITE" id="PS50157">
    <property type="entry name" value="ZINC_FINGER_C2H2_2"/>
    <property type="match status" value="14"/>
</dbReference>
<feature type="compositionally biased region" description="Acidic residues" evidence="8">
    <location>
        <begin position="494"/>
        <end position="507"/>
    </location>
</feature>
<comment type="caution">
    <text evidence="10">The sequence shown here is derived from an EMBL/GenBank/DDBJ whole genome shotgun (WGS) entry which is preliminary data.</text>
</comment>
<keyword evidence="4 7" id="KW-0863">Zinc-finger</keyword>
<feature type="domain" description="C2H2-type" evidence="9">
    <location>
        <begin position="713"/>
        <end position="740"/>
    </location>
</feature>
<evidence type="ECO:0000313" key="11">
    <source>
        <dbReference type="Proteomes" id="UP001347796"/>
    </source>
</evidence>
<evidence type="ECO:0000256" key="7">
    <source>
        <dbReference type="PROSITE-ProRule" id="PRU00042"/>
    </source>
</evidence>
<feature type="domain" description="C2H2-type" evidence="9">
    <location>
        <begin position="657"/>
        <end position="684"/>
    </location>
</feature>
<reference evidence="10 11" key="1">
    <citation type="submission" date="2024-01" db="EMBL/GenBank/DDBJ databases">
        <title>The genome of the rayed Mediterranean limpet Patella caerulea (Linnaeus, 1758).</title>
        <authorList>
            <person name="Anh-Thu Weber A."/>
            <person name="Halstead-Nussloch G."/>
        </authorList>
    </citation>
    <scope>NUCLEOTIDE SEQUENCE [LARGE SCALE GENOMIC DNA]</scope>
    <source>
        <strain evidence="10">AATW-2023a</strain>
        <tissue evidence="10">Whole specimen</tissue>
    </source>
</reference>
<evidence type="ECO:0000256" key="4">
    <source>
        <dbReference type="ARBA" id="ARBA00022771"/>
    </source>
</evidence>
<evidence type="ECO:0000256" key="3">
    <source>
        <dbReference type="ARBA" id="ARBA00022737"/>
    </source>
</evidence>
<feature type="compositionally biased region" description="Polar residues" evidence="8">
    <location>
        <begin position="164"/>
        <end position="181"/>
    </location>
</feature>
<feature type="region of interest" description="Disordered" evidence="8">
    <location>
        <begin position="486"/>
        <end position="523"/>
    </location>
</feature>
<feature type="region of interest" description="Disordered" evidence="8">
    <location>
        <begin position="605"/>
        <end position="630"/>
    </location>
</feature>
<accession>A0AAN8JFM1</accession>
<name>A0AAN8JFM1_PATCE</name>
<dbReference type="EMBL" id="JAZGQO010000011">
    <property type="protein sequence ID" value="KAK6173498.1"/>
    <property type="molecule type" value="Genomic_DNA"/>
</dbReference>
<dbReference type="InterPro" id="IPR013087">
    <property type="entry name" value="Znf_C2H2_type"/>
</dbReference>
<feature type="region of interest" description="Disordered" evidence="8">
    <location>
        <begin position="164"/>
        <end position="183"/>
    </location>
</feature>
<dbReference type="Proteomes" id="UP001347796">
    <property type="component" value="Unassembled WGS sequence"/>
</dbReference>
<evidence type="ECO:0000256" key="2">
    <source>
        <dbReference type="ARBA" id="ARBA00022723"/>
    </source>
</evidence>
<dbReference type="Pfam" id="PF13912">
    <property type="entry name" value="zf-C2H2_6"/>
    <property type="match status" value="1"/>
</dbReference>
<evidence type="ECO:0000256" key="8">
    <source>
        <dbReference type="SAM" id="MobiDB-lite"/>
    </source>
</evidence>
<feature type="compositionally biased region" description="Polar residues" evidence="8">
    <location>
        <begin position="609"/>
        <end position="630"/>
    </location>
</feature>
<feature type="domain" description="C2H2-type" evidence="9">
    <location>
        <begin position="394"/>
        <end position="421"/>
    </location>
</feature>
<dbReference type="FunFam" id="3.30.160.60:FF:000446">
    <property type="entry name" value="Zinc finger protein"/>
    <property type="match status" value="1"/>
</dbReference>
<feature type="domain" description="C2H2-type" evidence="9">
    <location>
        <begin position="826"/>
        <end position="853"/>
    </location>
</feature>
<dbReference type="InterPro" id="IPR050888">
    <property type="entry name" value="ZnF_C2H2-type_TF"/>
</dbReference>
<feature type="compositionally biased region" description="Basic and acidic residues" evidence="8">
    <location>
        <begin position="444"/>
        <end position="456"/>
    </location>
</feature>
<proteinExistence type="predicted"/>
<dbReference type="InterPro" id="IPR036236">
    <property type="entry name" value="Znf_C2H2_sf"/>
</dbReference>
<dbReference type="FunFam" id="3.30.160.60:FF:000100">
    <property type="entry name" value="Zinc finger 45-like"/>
    <property type="match status" value="2"/>
</dbReference>
<organism evidence="10 11">
    <name type="scientific">Patella caerulea</name>
    <name type="common">Rayed Mediterranean limpet</name>
    <dbReference type="NCBI Taxonomy" id="87958"/>
    <lineage>
        <taxon>Eukaryota</taxon>
        <taxon>Metazoa</taxon>
        <taxon>Spiralia</taxon>
        <taxon>Lophotrochozoa</taxon>
        <taxon>Mollusca</taxon>
        <taxon>Gastropoda</taxon>
        <taxon>Patellogastropoda</taxon>
        <taxon>Patelloidea</taxon>
        <taxon>Patellidae</taxon>
        <taxon>Patella</taxon>
    </lineage>
</organism>
<dbReference type="SUPFAM" id="SSF57667">
    <property type="entry name" value="beta-beta-alpha zinc fingers"/>
    <property type="match status" value="7"/>
</dbReference>
<keyword evidence="5" id="KW-0862">Zinc</keyword>
<feature type="domain" description="C2H2-type" evidence="9">
    <location>
        <begin position="770"/>
        <end position="797"/>
    </location>
</feature>
<dbReference type="AlphaFoldDB" id="A0AAN8JFM1"/>
<feature type="region of interest" description="Disordered" evidence="8">
    <location>
        <begin position="442"/>
        <end position="466"/>
    </location>
</feature>
<feature type="domain" description="C2H2-type" evidence="9">
    <location>
        <begin position="526"/>
        <end position="553"/>
    </location>
</feature>
<evidence type="ECO:0000313" key="10">
    <source>
        <dbReference type="EMBL" id="KAK6173498.1"/>
    </source>
</evidence>
<feature type="domain" description="C2H2-type" evidence="9">
    <location>
        <begin position="798"/>
        <end position="825"/>
    </location>
</feature>
<sequence length="866" mass="99371">MEDTFFSIPPLYEGDTGEGEMNQHTTNDVHDMNSAGRHSVDYKTTGSLQFRNTDNIMTSVTSTSYHGNMNNEFVNPPPTNNCHARISDVHITNPLNNKGDNSDNDRTAIILQNPTSQQNIHTDQMKQQCVQNQPEIETSVQDEKLVDMSDIGAYTKKMVENALSQSETTDSSNSVSYSQQEKTAKVEKTNKGYVVSLSAKPYSMRKSDELKSTKETKLDEAVRRETTKVTGSDDVTLKTCIQCKAMFTNLTDEGVALSKDDNFTCRSCTESSAEDCAIGDFRVDLKYGDKTNKLNMGEKQNKNVGIKILGLEKSNEGDLVFEITYGKKTEKISISQDDLSSGEITIKFKTEKQIIRPFIPANVRQFPCSDCGDSFRDTRTLANHKLTHPCIKPWVCLDCGKEFKYKNLMLRHKLSHTDIKDHVCNVCNKAFRTKANLKRHRLGAHKDAVTETKTEPVEASEDMESTVNEVPTVVKTRKRKVSVEYDVDSGSAEVPDDEDDDYYEEADDKPSRRNSSPRGTPSKIRYNCKMCEKGFTNKSKWKRHELYHFQMRMPVCEICERSFVDKDYLMEHIRTHEDKFADYICKICGMEFPFTDELQHHVEGHASPDESTVNNSDLQTNLTQNGSGSHNCDECNKSFRSNYILQRHLVTHNRATCQCQECGKFYSCRYNLAQHMMIHNTHSQYICDQCGESFKVKQYLSRHMIKHREQKTWACNLCDLKFYRQGNLRHHMKQHVEEKPFQCTHCQKAFVREKTLEEHILLTHTKERPFQCPVCGRGFGLRRMIKPHMKIHSGYKEHKCDECGKLFTYKSNLNQHMMVHSGEKPFICQYCGKGFARSKYLNDHMRTHAITVPNLPDISITTIPLQ</sequence>
<feature type="domain" description="C2H2-type" evidence="9">
    <location>
        <begin position="630"/>
        <end position="652"/>
    </location>
</feature>
<feature type="domain" description="C2H2-type" evidence="9">
    <location>
        <begin position="554"/>
        <end position="581"/>
    </location>
</feature>
<evidence type="ECO:0000256" key="6">
    <source>
        <dbReference type="ARBA" id="ARBA00023242"/>
    </source>
</evidence>
<dbReference type="Gene3D" id="3.30.160.60">
    <property type="entry name" value="Classic Zinc Finger"/>
    <property type="match status" value="10"/>
</dbReference>
<feature type="domain" description="C2H2-type" evidence="9">
    <location>
        <begin position="366"/>
        <end position="393"/>
    </location>
</feature>
<keyword evidence="6" id="KW-0539">Nucleus</keyword>
<dbReference type="PANTHER" id="PTHR24406">
    <property type="entry name" value="TRANSCRIPTIONAL REPRESSOR CTCFL-RELATED"/>
    <property type="match status" value="1"/>
</dbReference>
<gene>
    <name evidence="10" type="ORF">SNE40_016938</name>
</gene>
<dbReference type="GO" id="GO:0045892">
    <property type="term" value="P:negative regulation of DNA-templated transcription"/>
    <property type="evidence" value="ECO:0007669"/>
    <property type="project" value="UniProtKB-ARBA"/>
</dbReference>
<protein>
    <recommendedName>
        <fullName evidence="9">C2H2-type domain-containing protein</fullName>
    </recommendedName>
</protein>
<feature type="domain" description="C2H2-type" evidence="9">
    <location>
        <begin position="422"/>
        <end position="450"/>
    </location>
</feature>
<feature type="domain" description="C2H2-type" evidence="9">
    <location>
        <begin position="741"/>
        <end position="769"/>
    </location>
</feature>
<dbReference type="Pfam" id="PF00096">
    <property type="entry name" value="zf-C2H2"/>
    <property type="match status" value="8"/>
</dbReference>
<dbReference type="GO" id="GO:0043565">
    <property type="term" value="F:sequence-specific DNA binding"/>
    <property type="evidence" value="ECO:0007669"/>
    <property type="project" value="UniProtKB-ARBA"/>
</dbReference>
<feature type="region of interest" description="Disordered" evidence="8">
    <location>
        <begin position="1"/>
        <end position="38"/>
    </location>
</feature>
<dbReference type="PROSITE" id="PS00028">
    <property type="entry name" value="ZINC_FINGER_C2H2_1"/>
    <property type="match status" value="14"/>
</dbReference>
<dbReference type="FunFam" id="3.30.160.60:FF:000110">
    <property type="entry name" value="Zinc finger protein-like"/>
    <property type="match status" value="1"/>
</dbReference>
<evidence type="ECO:0000259" key="9">
    <source>
        <dbReference type="PROSITE" id="PS50157"/>
    </source>
</evidence>
<keyword evidence="11" id="KW-1185">Reference proteome</keyword>
<keyword evidence="3" id="KW-0677">Repeat</keyword>